<keyword evidence="8" id="KW-1185">Reference proteome</keyword>
<feature type="domain" description="Pectinesterase catalytic" evidence="6">
    <location>
        <begin position="166"/>
        <end position="287"/>
    </location>
</feature>
<dbReference type="InterPro" id="IPR011050">
    <property type="entry name" value="Pectin_lyase_fold/virulence"/>
</dbReference>
<evidence type="ECO:0000256" key="2">
    <source>
        <dbReference type="ARBA" id="ARBA00022801"/>
    </source>
</evidence>
<reference evidence="7 8" key="2">
    <citation type="submission" date="2024-03" db="EMBL/GenBank/DDBJ databases">
        <title>The Genome Sequence of Enterococcus sp. DIV1094.</title>
        <authorList>
            <consortium name="The Broad Institute Genomics Platform"/>
            <consortium name="The Broad Institute Microbial Omics Core"/>
            <consortium name="The Broad Institute Genomic Center for Infectious Diseases"/>
            <person name="Earl A."/>
            <person name="Manson A."/>
            <person name="Gilmore M."/>
            <person name="Schwartman J."/>
            <person name="Shea T."/>
            <person name="Abouelleil A."/>
            <person name="Cao P."/>
            <person name="Chapman S."/>
            <person name="Cusick C."/>
            <person name="Young S."/>
            <person name="Neafsey D."/>
            <person name="Nusbaum C."/>
            <person name="Birren B."/>
        </authorList>
    </citation>
    <scope>NUCLEOTIDE SEQUENCE [LARGE SCALE GENOMIC DNA]</scope>
    <source>
        <strain evidence="7 8">DIV1094</strain>
    </source>
</reference>
<feature type="domain" description="Pectinesterase catalytic" evidence="6">
    <location>
        <begin position="12"/>
        <end position="141"/>
    </location>
</feature>
<gene>
    <name evidence="7" type="ORF">DOK79_000817</name>
</gene>
<evidence type="ECO:0000256" key="4">
    <source>
        <dbReference type="PROSITE-ProRule" id="PRU10040"/>
    </source>
</evidence>
<reference evidence="7 8" key="1">
    <citation type="submission" date="2021-03" db="EMBL/GenBank/DDBJ databases">
        <authorList>
            <person name="Gilmore M.S."/>
            <person name="Schwartzman J."/>
            <person name="Van Tyne D."/>
            <person name="Martin M."/>
            <person name="Earl A.M."/>
            <person name="Manson A.L."/>
            <person name="Straub T."/>
            <person name="Salamzade R."/>
            <person name="Saavedra J."/>
            <person name="Lebreton F."/>
            <person name="Prichula J."/>
            <person name="Schaufler K."/>
            <person name="Gaca A."/>
            <person name="Sgardioli B."/>
            <person name="Wagenaar J."/>
            <person name="Strong T."/>
        </authorList>
    </citation>
    <scope>NUCLEOTIDE SEQUENCE [LARGE SCALE GENOMIC DNA]</scope>
    <source>
        <strain evidence="7 8">DIV1094</strain>
    </source>
</reference>
<dbReference type="PANTHER" id="PTHR31321:SF57">
    <property type="entry name" value="PECTINESTERASE 53-RELATED"/>
    <property type="match status" value="1"/>
</dbReference>
<evidence type="ECO:0000259" key="6">
    <source>
        <dbReference type="Pfam" id="PF01095"/>
    </source>
</evidence>
<dbReference type="EC" id="3.1.1.11" evidence="5"/>
<dbReference type="Proteomes" id="UP000664360">
    <property type="component" value="Chromosome"/>
</dbReference>
<sequence length="302" mass="34472">MKTEIVIDPVPGKADYQSIQAGIDYLGSLPNSTKKTLIIREGLYREYIECRLSNFQMLGQGEVQIIGYRSAKQKLSSGEERETFRTATVFLEGENVHIENLQIINQAGAGDQVGQAVALFNYAHHVRLVNCRLSGQQDTLCTGPLPPTQKDGRLFLTPVTKERKYCRQYYERCWIEGTIDFIFGGADAVFDHCIINSLPCSSNGYITAASTTKEQEQGFYFYACAIVADVDVSAVYLGRPWRSYAQVTFEKCEIGAHVHQHGWHDWDEEKNRHTARFYERNNRYQGWVCRDAWLTIEKGENR</sequence>
<dbReference type="PANTHER" id="PTHR31321">
    <property type="entry name" value="ACYL-COA THIOESTER HYDROLASE YBHC-RELATED"/>
    <property type="match status" value="1"/>
</dbReference>
<keyword evidence="3 5" id="KW-0063">Aspartyl esterase</keyword>
<comment type="similarity">
    <text evidence="1">Belongs to the pectinesterase family.</text>
</comment>
<dbReference type="Gene3D" id="2.160.20.10">
    <property type="entry name" value="Single-stranded right-handed beta-helix, Pectin lyase-like"/>
    <property type="match status" value="1"/>
</dbReference>
<comment type="pathway">
    <text evidence="5">Glycan metabolism; pectin degradation; 2-dehydro-3-deoxy-D-gluconate from pectin: step 1/5.</text>
</comment>
<protein>
    <recommendedName>
        <fullName evidence="5">Pectinesterase</fullName>
        <ecNumber evidence="5">3.1.1.11</ecNumber>
    </recommendedName>
</protein>
<dbReference type="RefSeq" id="WP_206853804.1">
    <property type="nucleotide sequence ID" value="NZ_CP147250.1"/>
</dbReference>
<dbReference type="InterPro" id="IPR033131">
    <property type="entry name" value="Pectinesterase_Asp_AS"/>
</dbReference>
<dbReference type="InterPro" id="IPR012334">
    <property type="entry name" value="Pectin_lyas_fold"/>
</dbReference>
<evidence type="ECO:0000313" key="8">
    <source>
        <dbReference type="Proteomes" id="UP000664360"/>
    </source>
</evidence>
<evidence type="ECO:0000256" key="1">
    <source>
        <dbReference type="ARBA" id="ARBA00008891"/>
    </source>
</evidence>
<keyword evidence="2 5" id="KW-0378">Hydrolase</keyword>
<dbReference type="EMBL" id="CP147250">
    <property type="protein sequence ID" value="WYJ79305.1"/>
    <property type="molecule type" value="Genomic_DNA"/>
</dbReference>
<dbReference type="InterPro" id="IPR000070">
    <property type="entry name" value="Pectinesterase_cat"/>
</dbReference>
<comment type="catalytic activity">
    <reaction evidence="5">
        <text>[(1-&gt;4)-alpha-D-galacturonosyl methyl ester](n) + n H2O = [(1-&gt;4)-alpha-D-galacturonosyl](n) + n methanol + n H(+)</text>
        <dbReference type="Rhea" id="RHEA:22380"/>
        <dbReference type="Rhea" id="RHEA-COMP:14570"/>
        <dbReference type="Rhea" id="RHEA-COMP:14573"/>
        <dbReference type="ChEBI" id="CHEBI:15377"/>
        <dbReference type="ChEBI" id="CHEBI:15378"/>
        <dbReference type="ChEBI" id="CHEBI:17790"/>
        <dbReference type="ChEBI" id="CHEBI:140522"/>
        <dbReference type="ChEBI" id="CHEBI:140523"/>
        <dbReference type="EC" id="3.1.1.11"/>
    </reaction>
</comment>
<evidence type="ECO:0000256" key="3">
    <source>
        <dbReference type="ARBA" id="ARBA00023085"/>
    </source>
</evidence>
<feature type="active site" evidence="4">
    <location>
        <position position="180"/>
    </location>
</feature>
<organism evidence="7 8">
    <name type="scientific">Candidatus Enterococcus mangumiae</name>
    <dbReference type="NCBI Taxonomy" id="2230878"/>
    <lineage>
        <taxon>Bacteria</taxon>
        <taxon>Bacillati</taxon>
        <taxon>Bacillota</taxon>
        <taxon>Bacilli</taxon>
        <taxon>Lactobacillales</taxon>
        <taxon>Enterococcaceae</taxon>
        <taxon>Enterococcus</taxon>
    </lineage>
</organism>
<evidence type="ECO:0000313" key="7">
    <source>
        <dbReference type="EMBL" id="WYJ79305.1"/>
    </source>
</evidence>
<dbReference type="PROSITE" id="PS00503">
    <property type="entry name" value="PECTINESTERASE_2"/>
    <property type="match status" value="1"/>
</dbReference>
<dbReference type="Pfam" id="PF01095">
    <property type="entry name" value="Pectinesterase"/>
    <property type="match status" value="2"/>
</dbReference>
<name>A0ABZ2SU81_9ENTE</name>
<dbReference type="SUPFAM" id="SSF51126">
    <property type="entry name" value="Pectin lyase-like"/>
    <property type="match status" value="1"/>
</dbReference>
<proteinExistence type="inferred from homology"/>
<accession>A0ABZ2SU81</accession>
<evidence type="ECO:0000256" key="5">
    <source>
        <dbReference type="RuleBase" id="RU000589"/>
    </source>
</evidence>